<reference evidence="2 3" key="1">
    <citation type="journal article" date="2016" name="Nat. Commun.">
        <title>Thousands of microbial genomes shed light on interconnected biogeochemical processes in an aquifer system.</title>
        <authorList>
            <person name="Anantharaman K."/>
            <person name="Brown C.T."/>
            <person name="Hug L.A."/>
            <person name="Sharon I."/>
            <person name="Castelle C.J."/>
            <person name="Probst A.J."/>
            <person name="Thomas B.C."/>
            <person name="Singh A."/>
            <person name="Wilkins M.J."/>
            <person name="Karaoz U."/>
            <person name="Brodie E.L."/>
            <person name="Williams K.H."/>
            <person name="Hubbard S.S."/>
            <person name="Banfield J.F."/>
        </authorList>
    </citation>
    <scope>NUCLEOTIDE SEQUENCE [LARGE SCALE GENOMIC DNA]</scope>
</reference>
<dbReference type="EMBL" id="MHSN01000014">
    <property type="protein sequence ID" value="OHA45004.1"/>
    <property type="molecule type" value="Genomic_DNA"/>
</dbReference>
<dbReference type="STRING" id="1802335.A3G59_02890"/>
<evidence type="ECO:0000313" key="3">
    <source>
        <dbReference type="Proteomes" id="UP000176881"/>
    </source>
</evidence>
<sequence length="123" mass="14404">MVRYSKTDLIPKAPRGEDIFNLNKTFSRRGVWFLSAFILIAALILVWLFWFSSPKQNDKSFMTEKFTPEERIDKIVERVDNSTFNQLQPDEAVYILDWVSSDEGRSVKISEDEARKIIDALNR</sequence>
<evidence type="ECO:0000256" key="1">
    <source>
        <dbReference type="SAM" id="Phobius"/>
    </source>
</evidence>
<dbReference type="AlphaFoldDB" id="A0A1G2P9J3"/>
<evidence type="ECO:0000313" key="2">
    <source>
        <dbReference type="EMBL" id="OHA45004.1"/>
    </source>
</evidence>
<name>A0A1G2P9J3_9BACT</name>
<keyword evidence="1" id="KW-0472">Membrane</keyword>
<keyword evidence="1" id="KW-1133">Transmembrane helix</keyword>
<organism evidence="2 3">
    <name type="scientific">Candidatus Taylorbacteria bacterium RIFCSPLOWO2_12_FULL_47_20</name>
    <dbReference type="NCBI Taxonomy" id="1802335"/>
    <lineage>
        <taxon>Bacteria</taxon>
        <taxon>Candidatus Tayloriibacteriota</taxon>
    </lineage>
</organism>
<gene>
    <name evidence="2" type="ORF">A3G59_02890</name>
</gene>
<keyword evidence="1" id="KW-0812">Transmembrane</keyword>
<dbReference type="Proteomes" id="UP000176881">
    <property type="component" value="Unassembled WGS sequence"/>
</dbReference>
<protein>
    <submittedName>
        <fullName evidence="2">Uncharacterized protein</fullName>
    </submittedName>
</protein>
<accession>A0A1G2P9J3</accession>
<comment type="caution">
    <text evidence="2">The sequence shown here is derived from an EMBL/GenBank/DDBJ whole genome shotgun (WGS) entry which is preliminary data.</text>
</comment>
<feature type="transmembrane region" description="Helical" evidence="1">
    <location>
        <begin position="31"/>
        <end position="51"/>
    </location>
</feature>
<proteinExistence type="predicted"/>